<proteinExistence type="predicted"/>
<accession>A0A117KHE6</accession>
<dbReference type="GO" id="GO:0006979">
    <property type="term" value="P:response to oxidative stress"/>
    <property type="evidence" value="ECO:0007669"/>
    <property type="project" value="TreeGrafter"/>
</dbReference>
<dbReference type="AlphaFoldDB" id="A0A117KHE6"/>
<keyword evidence="6" id="KW-1185">Reference proteome</keyword>
<dbReference type="FunFam" id="3.40.50.970:FF:000022">
    <property type="entry name" value="2-oxoglutarate ferredoxin oxidoreductase alpha subunit"/>
    <property type="match status" value="1"/>
</dbReference>
<dbReference type="EMBL" id="LQBQ01000001">
    <property type="protein sequence ID" value="KUJ86189.1"/>
    <property type="molecule type" value="Genomic_DNA"/>
</dbReference>
<dbReference type="SUPFAM" id="SSF52518">
    <property type="entry name" value="Thiamin diphosphate-binding fold (THDP-binding)"/>
    <property type="match status" value="1"/>
</dbReference>
<dbReference type="GO" id="GO:0016903">
    <property type="term" value="F:oxidoreductase activity, acting on the aldehyde or oxo group of donors"/>
    <property type="evidence" value="ECO:0007669"/>
    <property type="project" value="InterPro"/>
</dbReference>
<organism evidence="5 6">
    <name type="scientific">Ruegeria marisrubri</name>
    <dbReference type="NCBI Taxonomy" id="1685379"/>
    <lineage>
        <taxon>Bacteria</taxon>
        <taxon>Pseudomonadati</taxon>
        <taxon>Pseudomonadota</taxon>
        <taxon>Alphaproteobacteria</taxon>
        <taxon>Rhodobacterales</taxon>
        <taxon>Roseobacteraceae</taxon>
        <taxon>Ruegeria</taxon>
    </lineage>
</organism>
<dbReference type="OrthoDB" id="9794954at2"/>
<dbReference type="SUPFAM" id="SSF53323">
    <property type="entry name" value="Pyruvate-ferredoxin oxidoreductase, PFOR, domain III"/>
    <property type="match status" value="1"/>
</dbReference>
<dbReference type="Pfam" id="PF01558">
    <property type="entry name" value="POR"/>
    <property type="match status" value="1"/>
</dbReference>
<evidence type="ECO:0000256" key="1">
    <source>
        <dbReference type="ARBA" id="ARBA00023002"/>
    </source>
</evidence>
<dbReference type="Proteomes" id="UP000053791">
    <property type="component" value="Unassembled WGS sequence"/>
</dbReference>
<feature type="domain" description="Pyruvate flavodoxin/ferredoxin oxidoreductase pyrimidine binding" evidence="3">
    <location>
        <begin position="217"/>
        <end position="450"/>
    </location>
</feature>
<dbReference type="Pfam" id="PF01855">
    <property type="entry name" value="POR_N"/>
    <property type="match status" value="1"/>
</dbReference>
<reference evidence="5 6" key="1">
    <citation type="submission" date="2015-12" db="EMBL/GenBank/DDBJ databases">
        <authorList>
            <person name="Shamseldin A."/>
            <person name="Moawad H."/>
            <person name="Abd El-Rahim W.M."/>
            <person name="Sadowsky M.J."/>
        </authorList>
    </citation>
    <scope>NUCLEOTIDE SEQUENCE [LARGE SCALE GENOMIC DNA]</scope>
    <source>
        <strain evidence="5 6">ZGT118</strain>
    </source>
</reference>
<sequence>MNAHSDHANNISFAIVGSGGAGAMTAGAILLEAAGKSGWYGLLNRSVGPQIRGGEAAALVRLSTKPASCMSKQFDILVAIDWKNADRFINAMPVASGGLVICDPAAGDPPKAVLEADCTIVQCPIGELAKSLPGGRENMISVGLVTQLVGLSLERVMEVVATKLGSKGEAAIENGRACIEAGIQAAAGFGHAISMAPPAEKTCDRWLITGNEAVGLGALRGGIRFAAAYPITPATEVLEYLAPALASVGGALVQAEDELASINMIIGASFGGRPSITATSGPGLSLMMESLGLAAASETPIVVVDVMRVGPSTGIATKSEQSDLNIAVYGFHGDADHVVVAPLGVADCLFTAQWAVHIAETLQSPVILLSDQSIGQARVLIDKPAEVSFLTRRKPFEKADEPYKRYAVTADGVSPMSIPGQNGGQYTADGLTHTERGAPSSARHDQRIQLEKRRTKIEGFDYGDHWGVAEGDDGSDTVILTWGSLTGAAREAIDALAAEGISARLVSLRQILPVPLKALEGALAGAKRVLFVEQSFSGQFYRHIRAHIDLPYEVRSLNREGPYIIGPDEIATQIREWKAQ</sequence>
<dbReference type="InterPro" id="IPR002869">
    <property type="entry name" value="Pyrv_flavodox_OxRed_cen"/>
</dbReference>
<dbReference type="InterPro" id="IPR002880">
    <property type="entry name" value="Pyrv_Fd/Flavodoxin_OxRdtase_N"/>
</dbReference>
<evidence type="ECO:0000313" key="6">
    <source>
        <dbReference type="Proteomes" id="UP000053791"/>
    </source>
</evidence>
<evidence type="ECO:0000259" key="3">
    <source>
        <dbReference type="Pfam" id="PF01855"/>
    </source>
</evidence>
<dbReference type="PANTHER" id="PTHR32154:SF20">
    <property type="entry name" value="2-OXOGLUTARATE OXIDOREDUCTASE SUBUNIT KORA"/>
    <property type="match status" value="1"/>
</dbReference>
<dbReference type="Pfam" id="PF17147">
    <property type="entry name" value="PFOR_II"/>
    <property type="match status" value="1"/>
</dbReference>
<dbReference type="Gene3D" id="3.40.50.920">
    <property type="match status" value="1"/>
</dbReference>
<dbReference type="RefSeq" id="WP_068344641.1">
    <property type="nucleotide sequence ID" value="NZ_LQBQ01000001.1"/>
</dbReference>
<dbReference type="InterPro" id="IPR009014">
    <property type="entry name" value="Transketo_C/PFOR_II"/>
</dbReference>
<evidence type="ECO:0000313" key="5">
    <source>
        <dbReference type="EMBL" id="KUJ86189.1"/>
    </source>
</evidence>
<feature type="domain" description="Pyruvate:ferredoxin oxidoreductase core" evidence="4">
    <location>
        <begin position="476"/>
        <end position="550"/>
    </location>
</feature>
<comment type="caution">
    <text evidence="5">The sequence shown here is derived from an EMBL/GenBank/DDBJ whole genome shotgun (WGS) entry which is preliminary data.</text>
</comment>
<dbReference type="STRING" id="1685379.AVO45_00070"/>
<dbReference type="InterPro" id="IPR050722">
    <property type="entry name" value="Pyruvate:ferred/Flavod_OxRd"/>
</dbReference>
<evidence type="ECO:0000259" key="4">
    <source>
        <dbReference type="Pfam" id="PF17147"/>
    </source>
</evidence>
<dbReference type="Gene3D" id="3.40.50.970">
    <property type="match status" value="1"/>
</dbReference>
<gene>
    <name evidence="5" type="ORF">AVO45_00070</name>
</gene>
<dbReference type="Gene3D" id="3.40.920.10">
    <property type="entry name" value="Pyruvate-ferredoxin oxidoreductase, PFOR, domain III"/>
    <property type="match status" value="1"/>
</dbReference>
<keyword evidence="1" id="KW-0560">Oxidoreductase</keyword>
<protein>
    <submittedName>
        <fullName evidence="5">2-oxoglutarate synthase</fullName>
    </submittedName>
</protein>
<dbReference type="CDD" id="cd07034">
    <property type="entry name" value="TPP_PYR_PFOR_IOR-alpha_like"/>
    <property type="match status" value="1"/>
</dbReference>
<dbReference type="InterPro" id="IPR033412">
    <property type="entry name" value="PFOR_II"/>
</dbReference>
<dbReference type="PANTHER" id="PTHR32154">
    <property type="entry name" value="PYRUVATE-FLAVODOXIN OXIDOREDUCTASE-RELATED"/>
    <property type="match status" value="1"/>
</dbReference>
<dbReference type="InterPro" id="IPR022367">
    <property type="entry name" value="2-oxoacid/accept_OxRdtase_asu"/>
</dbReference>
<dbReference type="InterPro" id="IPR029061">
    <property type="entry name" value="THDP-binding"/>
</dbReference>
<dbReference type="NCBIfam" id="TIGR03710">
    <property type="entry name" value="OAFO_sf"/>
    <property type="match status" value="1"/>
</dbReference>
<dbReference type="SUPFAM" id="SSF52922">
    <property type="entry name" value="TK C-terminal domain-like"/>
    <property type="match status" value="1"/>
</dbReference>
<dbReference type="InterPro" id="IPR019752">
    <property type="entry name" value="Pyrv/ketoisovalerate_OxRed_cat"/>
</dbReference>
<feature type="domain" description="Pyruvate/ketoisovalerate oxidoreductase catalytic" evidence="2">
    <location>
        <begin position="19"/>
        <end position="184"/>
    </location>
</feature>
<name>A0A117KHE6_9RHOB</name>
<evidence type="ECO:0000259" key="2">
    <source>
        <dbReference type="Pfam" id="PF01558"/>
    </source>
</evidence>